<dbReference type="Proteomes" id="UP001058533">
    <property type="component" value="Chromosome"/>
</dbReference>
<sequence>MDDGLTAALAALMLAACSGGSVNGDDGEAAGPQAQRSFTLSGFDKVDLAGPDNVRVMTGSAFAVRAEGPQDVIDKLKLEVVDGTLRVGRERSSNWKWGSNPRATVTVSLPSATGASVSGAGGLTLDRGTGDFTATISGAGDLAVGRIEGRDVTLKLSGTGDIAAAGVARTLNASVSGAGSIRAEELVARQGKVSLSGVGDVAVRIDGPAQVSVSGVGSASLGPNSVCTTRKSGIGSVECGSGGR</sequence>
<dbReference type="Gene3D" id="2.160.20.120">
    <property type="match status" value="1"/>
</dbReference>
<dbReference type="InterPro" id="IPR021255">
    <property type="entry name" value="DUF2807"/>
</dbReference>
<evidence type="ECO:0000313" key="3">
    <source>
        <dbReference type="Proteomes" id="UP001058533"/>
    </source>
</evidence>
<dbReference type="Pfam" id="PF10988">
    <property type="entry name" value="DUF2807"/>
    <property type="match status" value="1"/>
</dbReference>
<organism evidence="2 3">
    <name type="scientific">Sphingomonas qomolangmaensis</name>
    <dbReference type="NCBI Taxonomy" id="2918765"/>
    <lineage>
        <taxon>Bacteria</taxon>
        <taxon>Pseudomonadati</taxon>
        <taxon>Pseudomonadota</taxon>
        <taxon>Alphaproteobacteria</taxon>
        <taxon>Sphingomonadales</taxon>
        <taxon>Sphingomonadaceae</taxon>
        <taxon>Sphingomonas</taxon>
    </lineage>
</organism>
<evidence type="ECO:0000313" key="2">
    <source>
        <dbReference type="EMBL" id="UUL82633.1"/>
    </source>
</evidence>
<keyword evidence="3" id="KW-1185">Reference proteome</keyword>
<accession>A0ABY5L6P2</accession>
<feature type="domain" description="Putative auto-transporter adhesin head GIN" evidence="1">
    <location>
        <begin position="43"/>
        <end position="218"/>
    </location>
</feature>
<reference evidence="2" key="1">
    <citation type="submission" date="2022-07" db="EMBL/GenBank/DDBJ databases">
        <title>Sphingomonas sp. nov., a novel bacterium isolated from the north slope of the Mount Everest.</title>
        <authorList>
            <person name="Cui X."/>
            <person name="Liu Y."/>
        </authorList>
    </citation>
    <scope>NUCLEOTIDE SEQUENCE</scope>
    <source>
        <strain evidence="2">S5-59</strain>
    </source>
</reference>
<evidence type="ECO:0000259" key="1">
    <source>
        <dbReference type="Pfam" id="PF10988"/>
    </source>
</evidence>
<protein>
    <submittedName>
        <fullName evidence="2">DUF2807 domain-containing protein</fullName>
    </submittedName>
</protein>
<dbReference type="RefSeq" id="WP_256506477.1">
    <property type="nucleotide sequence ID" value="NZ_CP101740.1"/>
</dbReference>
<dbReference type="EMBL" id="CP101740">
    <property type="protein sequence ID" value="UUL82633.1"/>
    <property type="molecule type" value="Genomic_DNA"/>
</dbReference>
<name>A0ABY5L6P2_9SPHN</name>
<proteinExistence type="predicted"/>
<gene>
    <name evidence="2" type="ORF">NMP03_15925</name>
</gene>